<accession>A0A8T9BBW0</accession>
<evidence type="ECO:0000313" key="3">
    <source>
        <dbReference type="Proteomes" id="UP000469559"/>
    </source>
</evidence>
<comment type="caution">
    <text evidence="2">The sequence shown here is derived from an EMBL/GenBank/DDBJ whole genome shotgun (WGS) entry which is preliminary data.</text>
</comment>
<dbReference type="OrthoDB" id="3565083at2759"/>
<protein>
    <submittedName>
        <fullName evidence="2">Uncharacterized protein</fullName>
    </submittedName>
</protein>
<evidence type="ECO:0000313" key="2">
    <source>
        <dbReference type="EMBL" id="TVY16901.1"/>
    </source>
</evidence>
<evidence type="ECO:0000256" key="1">
    <source>
        <dbReference type="SAM" id="MobiDB-lite"/>
    </source>
</evidence>
<dbReference type="EMBL" id="QGMF01000313">
    <property type="protein sequence ID" value="TVY16901.1"/>
    <property type="molecule type" value="Genomic_DNA"/>
</dbReference>
<keyword evidence="3" id="KW-1185">Reference proteome</keyword>
<sequence length="249" mass="28434">MKLNNASHSCIFKTQISSPVKIKQFSTDTPNPKSNQHHASLTNSQRLPLLDRMTSNRLPLLDRTRNLPPTDRFIRGYAHGESSERSDPGNDSRMATRQTQYQQLPAQEQQEQEQWAQSRLSHNWKKCQAGFLWVRDVNGYRCTAGSHFVTDELVAEGKGYFFVGGGLAQVSWDGPIDPRTHYPVADSSRYQQPVTNRNRGMFPGMQPETNRRMGLRPPMGQQPAMNRFSGMGLAGRPLRPPMNQRYNRY</sequence>
<reference evidence="2 3" key="1">
    <citation type="submission" date="2018-05" db="EMBL/GenBank/DDBJ databases">
        <title>Whole genome sequencing for identification of molecular markers to develop diagnostic detection tools for the regulated plant pathogen Lachnellula willkommii.</title>
        <authorList>
            <person name="Giroux E."/>
            <person name="Bilodeau G."/>
        </authorList>
    </citation>
    <scope>NUCLEOTIDE SEQUENCE [LARGE SCALE GENOMIC DNA]</scope>
    <source>
        <strain evidence="2 3">CBS 203.66</strain>
    </source>
</reference>
<name>A0A8T9BBW0_9HELO</name>
<feature type="compositionally biased region" description="Low complexity" evidence="1">
    <location>
        <begin position="98"/>
        <end position="109"/>
    </location>
</feature>
<organism evidence="2 3">
    <name type="scientific">Lachnellula arida</name>
    <dbReference type="NCBI Taxonomy" id="1316785"/>
    <lineage>
        <taxon>Eukaryota</taxon>
        <taxon>Fungi</taxon>
        <taxon>Dikarya</taxon>
        <taxon>Ascomycota</taxon>
        <taxon>Pezizomycotina</taxon>
        <taxon>Leotiomycetes</taxon>
        <taxon>Helotiales</taxon>
        <taxon>Lachnaceae</taxon>
        <taxon>Lachnellula</taxon>
    </lineage>
</organism>
<proteinExistence type="predicted"/>
<gene>
    <name evidence="2" type="ORF">LARI1_G005588</name>
</gene>
<dbReference type="Proteomes" id="UP000469559">
    <property type="component" value="Unassembled WGS sequence"/>
</dbReference>
<feature type="compositionally biased region" description="Basic and acidic residues" evidence="1">
    <location>
        <begin position="81"/>
        <end position="90"/>
    </location>
</feature>
<dbReference type="AlphaFoldDB" id="A0A8T9BBW0"/>
<feature type="region of interest" description="Disordered" evidence="1">
    <location>
        <begin position="24"/>
        <end position="109"/>
    </location>
</feature>
<feature type="compositionally biased region" description="Polar residues" evidence="1">
    <location>
        <begin position="24"/>
        <end position="46"/>
    </location>
</feature>